<comment type="caution">
    <text evidence="2">The sequence shown here is derived from an EMBL/GenBank/DDBJ whole genome shotgun (WGS) entry which is preliminary data.</text>
</comment>
<feature type="region of interest" description="Disordered" evidence="1">
    <location>
        <begin position="1"/>
        <end position="27"/>
    </location>
</feature>
<feature type="compositionally biased region" description="Polar residues" evidence="1">
    <location>
        <begin position="18"/>
        <end position="27"/>
    </location>
</feature>
<gene>
    <name evidence="2" type="ORF">RhiirC2_863856</name>
</gene>
<name>A0A2N1NKL7_9GLOM</name>
<dbReference type="EMBL" id="LLXL01000304">
    <property type="protein sequence ID" value="PKK74426.1"/>
    <property type="molecule type" value="Genomic_DNA"/>
</dbReference>
<sequence length="176" mass="20267">MGRSSPTLDDLRNEHGVNQRNGASRPETFSYQNANYLGREMEPNAFGHPTTVNVMASMKEGKIVKFMFGTSVRCGIATRTITKGMVYRSNQLIAKSRAANIPILQWCRKNIVLTEKELKTCDYPWGNCAEWAPLQAMHERKKSQKHHAILWSQTYNIKDKFFMNPCTMCRWGKKMM</sequence>
<proteinExistence type="predicted"/>
<evidence type="ECO:0000313" key="2">
    <source>
        <dbReference type="EMBL" id="PKK74426.1"/>
    </source>
</evidence>
<dbReference type="Proteomes" id="UP000233469">
    <property type="component" value="Unassembled WGS sequence"/>
</dbReference>
<reference evidence="2 3" key="2">
    <citation type="submission" date="2017-10" db="EMBL/GenBank/DDBJ databases">
        <title>Extensive intraspecific genome diversity in a model arbuscular mycorrhizal fungus.</title>
        <authorList>
            <person name="Chen E.C.H."/>
            <person name="Morin E."/>
            <person name="Baudet D."/>
            <person name="Noel J."/>
            <person name="Ndikumana S."/>
            <person name="Charron P."/>
            <person name="St-Onge C."/>
            <person name="Giorgi J."/>
            <person name="Grigoriev I.V."/>
            <person name="Roux C."/>
            <person name="Martin F.M."/>
            <person name="Corradi N."/>
        </authorList>
    </citation>
    <scope>NUCLEOTIDE SEQUENCE [LARGE SCALE GENOMIC DNA]</scope>
    <source>
        <strain evidence="2 3">C2</strain>
    </source>
</reference>
<accession>A0A2N1NKL7</accession>
<protein>
    <submittedName>
        <fullName evidence="2">Uncharacterized protein</fullName>
    </submittedName>
</protein>
<evidence type="ECO:0000256" key="1">
    <source>
        <dbReference type="SAM" id="MobiDB-lite"/>
    </source>
</evidence>
<evidence type="ECO:0000313" key="3">
    <source>
        <dbReference type="Proteomes" id="UP000233469"/>
    </source>
</evidence>
<dbReference type="AlphaFoldDB" id="A0A2N1NKL7"/>
<reference evidence="2 3" key="1">
    <citation type="submission" date="2016-04" db="EMBL/GenBank/DDBJ databases">
        <title>Genome analyses suggest a sexual origin of heterokaryosis in a supposedly ancient asexual fungus.</title>
        <authorList>
            <person name="Ropars J."/>
            <person name="Sedzielewska K."/>
            <person name="Noel J."/>
            <person name="Charron P."/>
            <person name="Farinelli L."/>
            <person name="Marton T."/>
            <person name="Kruger M."/>
            <person name="Pelin A."/>
            <person name="Brachmann A."/>
            <person name="Corradi N."/>
        </authorList>
    </citation>
    <scope>NUCLEOTIDE SEQUENCE [LARGE SCALE GENOMIC DNA]</scope>
    <source>
        <strain evidence="2 3">C2</strain>
    </source>
</reference>
<organism evidence="2 3">
    <name type="scientific">Rhizophagus irregularis</name>
    <dbReference type="NCBI Taxonomy" id="588596"/>
    <lineage>
        <taxon>Eukaryota</taxon>
        <taxon>Fungi</taxon>
        <taxon>Fungi incertae sedis</taxon>
        <taxon>Mucoromycota</taxon>
        <taxon>Glomeromycotina</taxon>
        <taxon>Glomeromycetes</taxon>
        <taxon>Glomerales</taxon>
        <taxon>Glomeraceae</taxon>
        <taxon>Rhizophagus</taxon>
    </lineage>
</organism>